<dbReference type="GeneID" id="77809865"/>
<evidence type="ECO:0000313" key="2">
    <source>
        <dbReference type="Proteomes" id="UP001164743"/>
    </source>
</evidence>
<sequence length="53" mass="5889">MASPGAWLETACILVSTPARKSRKALNPAHVRRETLKAIPEGCSDYCDQIERF</sequence>
<proteinExistence type="predicted"/>
<name>A0ABY7CJY0_9BASI</name>
<gene>
    <name evidence="1" type="ORF">PtA15_5A231</name>
</gene>
<evidence type="ECO:0000313" key="1">
    <source>
        <dbReference type="EMBL" id="WAQ84658.1"/>
    </source>
</evidence>
<reference evidence="1" key="1">
    <citation type="submission" date="2022-10" db="EMBL/GenBank/DDBJ databases">
        <title>Puccinia triticina Genome sequencing and assembly.</title>
        <authorList>
            <person name="Li C."/>
        </authorList>
    </citation>
    <scope>NUCLEOTIDE SEQUENCE</scope>
    <source>
        <strain evidence="1">Pt15</strain>
    </source>
</reference>
<dbReference type="RefSeq" id="XP_053020213.1">
    <property type="nucleotide sequence ID" value="XM_053168970.1"/>
</dbReference>
<accession>A0ABY7CJY0</accession>
<organism evidence="1 2">
    <name type="scientific">Puccinia triticina</name>
    <dbReference type="NCBI Taxonomy" id="208348"/>
    <lineage>
        <taxon>Eukaryota</taxon>
        <taxon>Fungi</taxon>
        <taxon>Dikarya</taxon>
        <taxon>Basidiomycota</taxon>
        <taxon>Pucciniomycotina</taxon>
        <taxon>Pucciniomycetes</taxon>
        <taxon>Pucciniales</taxon>
        <taxon>Pucciniaceae</taxon>
        <taxon>Puccinia</taxon>
    </lineage>
</organism>
<dbReference type="Proteomes" id="UP001164743">
    <property type="component" value="Chromosome 5A"/>
</dbReference>
<dbReference type="EMBL" id="CP110425">
    <property type="protein sequence ID" value="WAQ84658.1"/>
    <property type="molecule type" value="Genomic_DNA"/>
</dbReference>
<protein>
    <submittedName>
        <fullName evidence="1">Uncharacterized protein</fullName>
    </submittedName>
</protein>
<keyword evidence="2" id="KW-1185">Reference proteome</keyword>